<keyword evidence="2" id="KW-1185">Reference proteome</keyword>
<evidence type="ECO:0000313" key="2">
    <source>
        <dbReference type="Proteomes" id="UP000800092"/>
    </source>
</evidence>
<name>A0A6A6H3U6_VIRVR</name>
<gene>
    <name evidence="1" type="ORF">EV356DRAFT_251153</name>
</gene>
<accession>A0A6A6H3U6</accession>
<organism evidence="1 2">
    <name type="scientific">Viridothelium virens</name>
    <name type="common">Speckled blister lichen</name>
    <name type="synonym">Trypethelium virens</name>
    <dbReference type="NCBI Taxonomy" id="1048519"/>
    <lineage>
        <taxon>Eukaryota</taxon>
        <taxon>Fungi</taxon>
        <taxon>Dikarya</taxon>
        <taxon>Ascomycota</taxon>
        <taxon>Pezizomycotina</taxon>
        <taxon>Dothideomycetes</taxon>
        <taxon>Dothideomycetes incertae sedis</taxon>
        <taxon>Trypetheliales</taxon>
        <taxon>Trypetheliaceae</taxon>
        <taxon>Viridothelium</taxon>
    </lineage>
</organism>
<dbReference type="EMBL" id="ML991816">
    <property type="protein sequence ID" value="KAF2232370.1"/>
    <property type="molecule type" value="Genomic_DNA"/>
</dbReference>
<sequence>MFYEVHKRAPIPKLSIASRRGTVSEAGVKSLGLITLTFLVSTSLSGRRKMAYQSLETFNPSSPRHPRIETKAWVVSSRWGVIDSICAPRL</sequence>
<dbReference type="AlphaFoldDB" id="A0A6A6H3U6"/>
<protein>
    <submittedName>
        <fullName evidence="1">Uncharacterized protein</fullName>
    </submittedName>
</protein>
<dbReference type="Proteomes" id="UP000800092">
    <property type="component" value="Unassembled WGS sequence"/>
</dbReference>
<evidence type="ECO:0000313" key="1">
    <source>
        <dbReference type="EMBL" id="KAF2232370.1"/>
    </source>
</evidence>
<reference evidence="1" key="1">
    <citation type="journal article" date="2020" name="Stud. Mycol.">
        <title>101 Dothideomycetes genomes: a test case for predicting lifestyles and emergence of pathogens.</title>
        <authorList>
            <person name="Haridas S."/>
            <person name="Albert R."/>
            <person name="Binder M."/>
            <person name="Bloem J."/>
            <person name="Labutti K."/>
            <person name="Salamov A."/>
            <person name="Andreopoulos B."/>
            <person name="Baker S."/>
            <person name="Barry K."/>
            <person name="Bills G."/>
            <person name="Bluhm B."/>
            <person name="Cannon C."/>
            <person name="Castanera R."/>
            <person name="Culley D."/>
            <person name="Daum C."/>
            <person name="Ezra D."/>
            <person name="Gonzalez J."/>
            <person name="Henrissat B."/>
            <person name="Kuo A."/>
            <person name="Liang C."/>
            <person name="Lipzen A."/>
            <person name="Lutzoni F."/>
            <person name="Magnuson J."/>
            <person name="Mondo S."/>
            <person name="Nolan M."/>
            <person name="Ohm R."/>
            <person name="Pangilinan J."/>
            <person name="Park H.-J."/>
            <person name="Ramirez L."/>
            <person name="Alfaro M."/>
            <person name="Sun H."/>
            <person name="Tritt A."/>
            <person name="Yoshinaga Y."/>
            <person name="Zwiers L.-H."/>
            <person name="Turgeon B."/>
            <person name="Goodwin S."/>
            <person name="Spatafora J."/>
            <person name="Crous P."/>
            <person name="Grigoriev I."/>
        </authorList>
    </citation>
    <scope>NUCLEOTIDE SEQUENCE</scope>
    <source>
        <strain evidence="1">Tuck. ex Michener</strain>
    </source>
</reference>
<proteinExistence type="predicted"/>